<evidence type="ECO:0000313" key="2">
    <source>
        <dbReference type="Proteomes" id="UP000762271"/>
    </source>
</evidence>
<dbReference type="EMBL" id="JAANGI010000001">
    <property type="protein sequence ID" value="MBT8591008.1"/>
    <property type="molecule type" value="Genomic_DNA"/>
</dbReference>
<accession>A0AAE2YK19</accession>
<organism evidence="1 2">
    <name type="scientific">Polynucleobacter paneuropaeus</name>
    <dbReference type="NCBI Taxonomy" id="2527775"/>
    <lineage>
        <taxon>Bacteria</taxon>
        <taxon>Pseudomonadati</taxon>
        <taxon>Pseudomonadota</taxon>
        <taxon>Betaproteobacteria</taxon>
        <taxon>Burkholderiales</taxon>
        <taxon>Burkholderiaceae</taxon>
        <taxon>Polynucleobacter</taxon>
    </lineage>
</organism>
<comment type="caution">
    <text evidence="1">The sequence shown here is derived from an EMBL/GenBank/DDBJ whole genome shotgun (WGS) entry which is preliminary data.</text>
</comment>
<gene>
    <name evidence="1" type="ORF">G6693_03605</name>
</gene>
<dbReference type="InterPro" id="IPR041893">
    <property type="entry name" value="ArdA_dom3"/>
</dbReference>
<dbReference type="Gene3D" id="1.10.10.1190">
    <property type="entry name" value="Antirestriction protein ArdA, domain 3"/>
    <property type="match status" value="1"/>
</dbReference>
<dbReference type="AlphaFoldDB" id="A0AAE2YK19"/>
<sequence length="183" mass="21247">MNQANNLLQHPNDNQAFFYNSPMPTSGLWINLNEVTDWKTVEALMAAKFPSALASEIRCSNVSGPARFFYNSNLDSFNMFAWGRFMVGRVRHPEFESSLIELYFEKVGVRQMSEVVHAFCGHFSSDEDFASQIIEESYDFQMPEDLRLSFDYKAHAEKMMCDHFSLGGNYFRRIPEDNRYCIV</sequence>
<name>A0AAE2YK19_9BURK</name>
<proteinExistence type="predicted"/>
<reference evidence="1" key="1">
    <citation type="journal article" date="2021" name="Genome Biol. Evol.">
        <title>Continental-Scale Gene Flow Prevents Allopatric Divergence of Pelagic Freshwater Bacteria.</title>
        <authorList>
            <person name="Hoetzinger M."/>
            <person name="Pitt A."/>
            <person name="Huemer A."/>
            <person name="Hahn M.W."/>
        </authorList>
    </citation>
    <scope>NUCLEOTIDE SEQUENCE</scope>
    <source>
        <strain evidence="1">AP-YLGG-20-G6</strain>
    </source>
</reference>
<dbReference type="Proteomes" id="UP000762271">
    <property type="component" value="Unassembled WGS sequence"/>
</dbReference>
<protein>
    <submittedName>
        <fullName evidence="1">Antirestriction protein ArdA</fullName>
    </submittedName>
</protein>
<evidence type="ECO:0000313" key="1">
    <source>
        <dbReference type="EMBL" id="MBT8591008.1"/>
    </source>
</evidence>